<name>A0ABP9PJP9_9PSEU</name>
<gene>
    <name evidence="2" type="ORF">GCM10023321_09110</name>
</gene>
<evidence type="ECO:0000313" key="2">
    <source>
        <dbReference type="EMBL" id="GAA5147776.1"/>
    </source>
</evidence>
<dbReference type="Proteomes" id="UP001428817">
    <property type="component" value="Unassembled WGS sequence"/>
</dbReference>
<proteinExistence type="predicted"/>
<feature type="compositionally biased region" description="Low complexity" evidence="1">
    <location>
        <begin position="48"/>
        <end position="71"/>
    </location>
</feature>
<dbReference type="EMBL" id="BAABJP010000003">
    <property type="protein sequence ID" value="GAA5147776.1"/>
    <property type="molecule type" value="Genomic_DNA"/>
</dbReference>
<keyword evidence="3" id="KW-1185">Reference proteome</keyword>
<protein>
    <submittedName>
        <fullName evidence="2">Uncharacterized protein</fullName>
    </submittedName>
</protein>
<accession>A0ABP9PJP9</accession>
<sequence>MAASAVGATTPQATKEIEHISTRPVSRPPATADRRPARANPPTPDTRPPTLATPRTRPINAAPPASAISRRQAIRHAGGAR</sequence>
<comment type="caution">
    <text evidence="2">The sequence shown here is derived from an EMBL/GenBank/DDBJ whole genome shotgun (WGS) entry which is preliminary data.</text>
</comment>
<organism evidence="2 3">
    <name type="scientific">Pseudonocardia eucalypti</name>
    <dbReference type="NCBI Taxonomy" id="648755"/>
    <lineage>
        <taxon>Bacteria</taxon>
        <taxon>Bacillati</taxon>
        <taxon>Actinomycetota</taxon>
        <taxon>Actinomycetes</taxon>
        <taxon>Pseudonocardiales</taxon>
        <taxon>Pseudonocardiaceae</taxon>
        <taxon>Pseudonocardia</taxon>
    </lineage>
</organism>
<reference evidence="3" key="1">
    <citation type="journal article" date="2019" name="Int. J. Syst. Evol. Microbiol.">
        <title>The Global Catalogue of Microorganisms (GCM) 10K type strain sequencing project: providing services to taxonomists for standard genome sequencing and annotation.</title>
        <authorList>
            <consortium name="The Broad Institute Genomics Platform"/>
            <consortium name="The Broad Institute Genome Sequencing Center for Infectious Disease"/>
            <person name="Wu L."/>
            <person name="Ma J."/>
        </authorList>
    </citation>
    <scope>NUCLEOTIDE SEQUENCE [LARGE SCALE GENOMIC DNA]</scope>
    <source>
        <strain evidence="3">JCM 18303</strain>
    </source>
</reference>
<feature type="region of interest" description="Disordered" evidence="1">
    <location>
        <begin position="1"/>
        <end position="81"/>
    </location>
</feature>
<evidence type="ECO:0000313" key="3">
    <source>
        <dbReference type="Proteomes" id="UP001428817"/>
    </source>
</evidence>
<evidence type="ECO:0000256" key="1">
    <source>
        <dbReference type="SAM" id="MobiDB-lite"/>
    </source>
</evidence>